<dbReference type="InterPro" id="IPR001223">
    <property type="entry name" value="Glyco_hydro18_cat"/>
</dbReference>
<dbReference type="PANTHER" id="PTHR11177:SF378">
    <property type="entry name" value="CHITINASE"/>
    <property type="match status" value="1"/>
</dbReference>
<dbReference type="Pfam" id="PF00704">
    <property type="entry name" value="Glyco_hydro_18"/>
    <property type="match status" value="1"/>
</dbReference>
<dbReference type="SUPFAM" id="SSF51445">
    <property type="entry name" value="(Trans)glycosidases"/>
    <property type="match status" value="1"/>
</dbReference>
<organism evidence="2 3">
    <name type="scientific">Monosporascus cannonballus</name>
    <dbReference type="NCBI Taxonomy" id="155416"/>
    <lineage>
        <taxon>Eukaryota</taxon>
        <taxon>Fungi</taxon>
        <taxon>Dikarya</taxon>
        <taxon>Ascomycota</taxon>
        <taxon>Pezizomycotina</taxon>
        <taxon>Sordariomycetes</taxon>
        <taxon>Xylariomycetidae</taxon>
        <taxon>Xylariales</taxon>
        <taxon>Xylariales incertae sedis</taxon>
        <taxon>Monosporascus</taxon>
    </lineage>
</organism>
<feature type="domain" description="GH18" evidence="1">
    <location>
        <begin position="1"/>
        <end position="182"/>
    </location>
</feature>
<reference evidence="2 3" key="1">
    <citation type="submission" date="2018-06" db="EMBL/GenBank/DDBJ databases">
        <title>Complete Genomes of Monosporascus.</title>
        <authorList>
            <person name="Robinson A.J."/>
            <person name="Natvig D.O."/>
        </authorList>
    </citation>
    <scope>NUCLEOTIDE SEQUENCE [LARGE SCALE GENOMIC DNA]</scope>
    <source>
        <strain evidence="2 3">CBS 609.92</strain>
    </source>
</reference>
<dbReference type="InterPro" id="IPR050314">
    <property type="entry name" value="Glycosyl_Hydrlase_18"/>
</dbReference>
<dbReference type="PANTHER" id="PTHR11177">
    <property type="entry name" value="CHITINASE"/>
    <property type="match status" value="1"/>
</dbReference>
<evidence type="ECO:0000259" key="1">
    <source>
        <dbReference type="PROSITE" id="PS51910"/>
    </source>
</evidence>
<dbReference type="Proteomes" id="UP000294003">
    <property type="component" value="Unassembled WGS sequence"/>
</dbReference>
<sequence length="189" mass="21391">MESVDFLKVMTYEMMNRRDTITKHHAGKVGSRESLHNYIKNGVRPDDLNLGFAFYTKFYRTERHACVQSPIGCSTLLMEDPRTGVDMEHTGAFAWADDVPAEMQASFYKALREGQYDNIGGGYYYWDADQDIWWSHETPSSIEDKFGLVRELGLGGVFAWELGADGPEYSRLAALNAAVGGSRRKKDEL</sequence>
<dbReference type="EMBL" id="QJNS01000414">
    <property type="protein sequence ID" value="RYO78022.1"/>
    <property type="molecule type" value="Genomic_DNA"/>
</dbReference>
<proteinExistence type="predicted"/>
<dbReference type="PROSITE" id="PS51910">
    <property type="entry name" value="GH18_2"/>
    <property type="match status" value="1"/>
</dbReference>
<comment type="caution">
    <text evidence="2">The sequence shown here is derived from an EMBL/GenBank/DDBJ whole genome shotgun (WGS) entry which is preliminary data.</text>
</comment>
<accession>A0ABY0GZA0</accession>
<evidence type="ECO:0000313" key="3">
    <source>
        <dbReference type="Proteomes" id="UP000294003"/>
    </source>
</evidence>
<protein>
    <recommendedName>
        <fullName evidence="1">GH18 domain-containing protein</fullName>
    </recommendedName>
</protein>
<gene>
    <name evidence="2" type="ORF">DL762_008919</name>
</gene>
<dbReference type="InterPro" id="IPR017853">
    <property type="entry name" value="GH"/>
</dbReference>
<dbReference type="Gene3D" id="3.20.20.80">
    <property type="entry name" value="Glycosidases"/>
    <property type="match status" value="1"/>
</dbReference>
<name>A0ABY0GZA0_9PEZI</name>
<keyword evidence="3" id="KW-1185">Reference proteome</keyword>
<evidence type="ECO:0000313" key="2">
    <source>
        <dbReference type="EMBL" id="RYO78022.1"/>
    </source>
</evidence>